<keyword evidence="9 11" id="KW-0472">Membrane</keyword>
<dbReference type="Pfam" id="PF02628">
    <property type="entry name" value="COX15-CtaA"/>
    <property type="match status" value="1"/>
</dbReference>
<gene>
    <name evidence="11" type="primary">ctaA</name>
    <name evidence="12" type="ORF">HNQ41_000354</name>
</gene>
<feature type="transmembrane region" description="Helical" evidence="11">
    <location>
        <begin position="7"/>
        <end position="25"/>
    </location>
</feature>
<comment type="subunit">
    <text evidence="11">Interacts with CtaB.</text>
</comment>
<evidence type="ECO:0000313" key="12">
    <source>
        <dbReference type="EMBL" id="MBB5172214.1"/>
    </source>
</evidence>
<dbReference type="EC" id="1.17.99.9" evidence="11"/>
<evidence type="ECO:0000256" key="2">
    <source>
        <dbReference type="ARBA" id="ARBA00022475"/>
    </source>
</evidence>
<feature type="transmembrane region" description="Helical" evidence="11">
    <location>
        <begin position="241"/>
        <end position="267"/>
    </location>
</feature>
<comment type="subcellular location">
    <subcellularLocation>
        <location evidence="11">Cell membrane</location>
        <topology evidence="11">Multi-pass membrane protein</topology>
    </subcellularLocation>
    <subcellularLocation>
        <location evidence="1">Membrane</location>
        <topology evidence="1">Multi-pass membrane protein</topology>
    </subcellularLocation>
</comment>
<dbReference type="PANTHER" id="PTHR35457:SF1">
    <property type="entry name" value="HEME A SYNTHASE"/>
    <property type="match status" value="1"/>
</dbReference>
<dbReference type="Proteomes" id="UP000551878">
    <property type="component" value="Unassembled WGS sequence"/>
</dbReference>
<protein>
    <recommendedName>
        <fullName evidence="11">Heme A synthase</fullName>
        <shortName evidence="11">HAS</shortName>
        <ecNumber evidence="11">1.17.99.9</ecNumber>
    </recommendedName>
    <alternativeName>
        <fullName evidence="11">Cytochrome aa3-controlling protein</fullName>
    </alternativeName>
</protein>
<comment type="cofactor">
    <cofactor evidence="11">
        <name>heme b</name>
        <dbReference type="ChEBI" id="CHEBI:60344"/>
    </cofactor>
</comment>
<feature type="transmembrane region" description="Helical" evidence="11">
    <location>
        <begin position="92"/>
        <end position="114"/>
    </location>
</feature>
<comment type="catalytic activity">
    <reaction evidence="11">
        <text>Fe(II)-heme o + 2 A + H2O = Fe(II)-heme a + 2 AH2</text>
        <dbReference type="Rhea" id="RHEA:63388"/>
        <dbReference type="ChEBI" id="CHEBI:13193"/>
        <dbReference type="ChEBI" id="CHEBI:15377"/>
        <dbReference type="ChEBI" id="CHEBI:17499"/>
        <dbReference type="ChEBI" id="CHEBI:60530"/>
        <dbReference type="ChEBI" id="CHEBI:61715"/>
        <dbReference type="EC" id="1.17.99.9"/>
    </reaction>
</comment>
<dbReference type="GO" id="GO:0120547">
    <property type="term" value="F:heme A synthase activity"/>
    <property type="evidence" value="ECO:0007669"/>
    <property type="project" value="UniProtKB-EC"/>
</dbReference>
<dbReference type="GO" id="GO:0006784">
    <property type="term" value="P:heme A biosynthetic process"/>
    <property type="evidence" value="ECO:0007669"/>
    <property type="project" value="UniProtKB-UniRule"/>
</dbReference>
<comment type="caution">
    <text evidence="12">The sequence shown here is derived from an EMBL/GenBank/DDBJ whole genome shotgun (WGS) entry which is preliminary data.</text>
</comment>
<evidence type="ECO:0000256" key="4">
    <source>
        <dbReference type="ARBA" id="ARBA00022723"/>
    </source>
</evidence>
<keyword evidence="10" id="KW-1015">Disulfide bond</keyword>
<keyword evidence="5 11" id="KW-1133">Transmembrane helix</keyword>
<evidence type="ECO:0000256" key="10">
    <source>
        <dbReference type="ARBA" id="ARBA00023157"/>
    </source>
</evidence>
<evidence type="ECO:0000256" key="8">
    <source>
        <dbReference type="ARBA" id="ARBA00023133"/>
    </source>
</evidence>
<keyword evidence="4 11" id="KW-0479">Metal-binding</keyword>
<keyword evidence="2 11" id="KW-1003">Cell membrane</keyword>
<comment type="similarity">
    <text evidence="11">Belongs to the COX15/CtaA family. Type 1 subfamily.</text>
</comment>
<evidence type="ECO:0000256" key="11">
    <source>
        <dbReference type="HAMAP-Rule" id="MF_01664"/>
    </source>
</evidence>
<organism evidence="12 13">
    <name type="scientific">Texcoconibacillus texcoconensis</name>
    <dbReference type="NCBI Taxonomy" id="1095777"/>
    <lineage>
        <taxon>Bacteria</taxon>
        <taxon>Bacillati</taxon>
        <taxon>Bacillota</taxon>
        <taxon>Bacilli</taxon>
        <taxon>Bacillales</taxon>
        <taxon>Bacillaceae</taxon>
        <taxon>Texcoconibacillus</taxon>
    </lineage>
</organism>
<accession>A0A840QLG7</accession>
<comment type="pathway">
    <text evidence="11">Porphyrin-containing compound metabolism; heme A biosynthesis; heme A from heme O: step 1/1.</text>
</comment>
<keyword evidence="3 11" id="KW-0812">Transmembrane</keyword>
<evidence type="ECO:0000256" key="3">
    <source>
        <dbReference type="ARBA" id="ARBA00022692"/>
    </source>
</evidence>
<keyword evidence="8 11" id="KW-0350">Heme biosynthesis</keyword>
<keyword evidence="7 11" id="KW-0408">Iron</keyword>
<keyword evidence="13" id="KW-1185">Reference proteome</keyword>
<feature type="transmembrane region" description="Helical" evidence="11">
    <location>
        <begin position="273"/>
        <end position="294"/>
    </location>
</feature>
<dbReference type="HAMAP" id="MF_01664">
    <property type="entry name" value="HemeA_synth_type1"/>
    <property type="match status" value="1"/>
</dbReference>
<dbReference type="InterPro" id="IPR050450">
    <property type="entry name" value="COX15/CtaA_HemeA_synthase"/>
</dbReference>
<proteinExistence type="inferred from homology"/>
<feature type="transmembrane region" description="Helical" evidence="11">
    <location>
        <begin position="161"/>
        <end position="180"/>
    </location>
</feature>
<sequence length="297" mass="32833">MNKGLKFLGIVTSLGMLIVLLQGALVTQTESGDACGQTWPLCYGEVLPEERTVQTWIEYTHRIVSAIMGIVVIAFSMWAWKAIGHLRETKPLAFLAIFAIILQGFLGAAAVVWGQSDAVMALHFGVSLISLASVVLLAILVFENDRPRSYWSASMNKGTKWLIYGSLIYTYIVVYTGAYVKHTGAGGACMDFPLCNGEWFPVLEGLVGVHFGHRVAAMTLWALILILLIQLYRQHRNHKPLFYSGVLAFLFISIQALSGVLVLFTTFHLAMTMFHALFVSLLFSCLSYTAMIAIRSN</sequence>
<evidence type="ECO:0000256" key="5">
    <source>
        <dbReference type="ARBA" id="ARBA00022989"/>
    </source>
</evidence>
<evidence type="ECO:0000256" key="9">
    <source>
        <dbReference type="ARBA" id="ARBA00023136"/>
    </source>
</evidence>
<dbReference type="GO" id="GO:0046872">
    <property type="term" value="F:metal ion binding"/>
    <property type="evidence" value="ECO:0007669"/>
    <property type="project" value="UniProtKB-KW"/>
</dbReference>
<name>A0A840QLG7_9BACI</name>
<feature type="transmembrane region" description="Helical" evidence="11">
    <location>
        <begin position="211"/>
        <end position="229"/>
    </location>
</feature>
<dbReference type="GO" id="GO:0005886">
    <property type="term" value="C:plasma membrane"/>
    <property type="evidence" value="ECO:0007669"/>
    <property type="project" value="UniProtKB-SubCell"/>
</dbReference>
<keyword evidence="6 11" id="KW-0560">Oxidoreductase</keyword>
<reference evidence="12 13" key="1">
    <citation type="submission" date="2020-08" db="EMBL/GenBank/DDBJ databases">
        <title>Genomic Encyclopedia of Type Strains, Phase IV (KMG-IV): sequencing the most valuable type-strain genomes for metagenomic binning, comparative biology and taxonomic classification.</title>
        <authorList>
            <person name="Goeker M."/>
        </authorList>
    </citation>
    <scope>NUCLEOTIDE SEQUENCE [LARGE SCALE GENOMIC DNA]</scope>
    <source>
        <strain evidence="12 13">DSM 24696</strain>
    </source>
</reference>
<feature type="binding site" description="axial binding residue" evidence="11">
    <location>
        <position position="213"/>
    </location>
    <ligand>
        <name>heme</name>
        <dbReference type="ChEBI" id="CHEBI:30413"/>
    </ligand>
    <ligandPart>
        <name>Fe</name>
        <dbReference type="ChEBI" id="CHEBI:18248"/>
    </ligandPart>
</feature>
<dbReference type="EMBL" id="JACHHB010000001">
    <property type="protein sequence ID" value="MBB5172214.1"/>
    <property type="molecule type" value="Genomic_DNA"/>
</dbReference>
<evidence type="ECO:0000256" key="7">
    <source>
        <dbReference type="ARBA" id="ARBA00023004"/>
    </source>
</evidence>
<dbReference type="PANTHER" id="PTHR35457">
    <property type="entry name" value="HEME A SYNTHASE"/>
    <property type="match status" value="1"/>
</dbReference>
<evidence type="ECO:0000256" key="6">
    <source>
        <dbReference type="ARBA" id="ARBA00023002"/>
    </source>
</evidence>
<feature type="transmembrane region" description="Helical" evidence="11">
    <location>
        <begin position="120"/>
        <end position="141"/>
    </location>
</feature>
<feature type="binding site" description="axial binding residue" evidence="11">
    <location>
        <position position="275"/>
    </location>
    <ligand>
        <name>heme</name>
        <dbReference type="ChEBI" id="CHEBI:30413"/>
    </ligand>
    <ligandPart>
        <name>Fe</name>
        <dbReference type="ChEBI" id="CHEBI:18248"/>
    </ligandPart>
</feature>
<dbReference type="InterPro" id="IPR003780">
    <property type="entry name" value="COX15/CtaA_fam"/>
</dbReference>
<dbReference type="UniPathway" id="UPA00269">
    <property type="reaction ID" value="UER00713"/>
</dbReference>
<evidence type="ECO:0000256" key="1">
    <source>
        <dbReference type="ARBA" id="ARBA00004141"/>
    </source>
</evidence>
<comment type="function">
    <text evidence="11">Catalyzes the conversion of heme O to heme A by two successive hydroxylations of the methyl group at C8. The first hydroxylation forms heme I, the second hydroxylation results in an unstable dihydroxymethyl group, which spontaneously dehydrates, resulting in the formyl group of heme A.</text>
</comment>
<evidence type="ECO:0000313" key="13">
    <source>
        <dbReference type="Proteomes" id="UP000551878"/>
    </source>
</evidence>
<dbReference type="InterPro" id="IPR023755">
    <property type="entry name" value="HemeA_Synthase_type1"/>
</dbReference>
<dbReference type="AlphaFoldDB" id="A0A840QLG7"/>
<feature type="transmembrane region" description="Helical" evidence="11">
    <location>
        <begin position="59"/>
        <end position="80"/>
    </location>
</feature>